<gene>
    <name evidence="1" type="ORF">QWY28_07875</name>
</gene>
<sequence>MLRPGGRRRRRDERGAAAIIAAATALVLFAVAALAVDVGNTWARRGDLQQQADKAALFAAQYLPATNATSRKRVARAVAYYLVCNPVPGQRDVDQDGLPGATEAERQAMCGPGGDALIKSPVGGTALDTYATKLLDGTPGTYGAAVSFPSTTEVAVSTPAARIAYAFAPALGQGATDSVQRKTATARVSSPGDMLPMGMSLTCLAGVVNNAGLGSAVDRVLPVSYFSAGGNTAAPTIDNATEPVFPGWGVDYTGSNASTGVTIADPVVNGNLLTVDVGSPVLLPGLLDGLLGSVRVAFQRGSQVETASGSALTLLGSGLLTVALPNAVANTPGYWRVKVRLDTHSYIVVTSNPKWSAADVEVAIYPQEQGVLPNVGNLLRGVLDLDETLACGRVVDSPRWRDGKSPSLTHNIQEGTDHPLAMHPKVLQLLESPAAVTVLDSLLNGSASGLLAGLGQVTSNIPAALTGCTEDADSDLDSEANFDAGVVANCARTKDGGAVTIDEFTDGFLKDTAGSGGAPGYGRLHCSRGPCSSNTVSLSRFGFNGTFNNDSFSDFVNGTGSSLLSSQLAFALDTYLLPGLPLITPNDKLKTSIYRSPRFFWAPVLATVDLQNPAADYPILTFRPVFIDNGESAKLNLLGLDATKVADDLPGFVADVLSSVCDGFNLELTRVVCRTALSPIQASLAVLRTTGLLDVSNVLAAVEALIRAVDPSFATGDEVAGLVVREGELVAARFMTIAPEALPPVPQDYDGPETEYLGVGPKIIRLVE</sequence>
<keyword evidence="2" id="KW-1185">Reference proteome</keyword>
<dbReference type="EMBL" id="JAUHJQ010000002">
    <property type="protein sequence ID" value="MDN4172852.1"/>
    <property type="molecule type" value="Genomic_DNA"/>
</dbReference>
<reference evidence="1" key="1">
    <citation type="submission" date="2023-06" db="EMBL/GenBank/DDBJ databases">
        <title>Draft genome sequence of Nocardioides sp. SOB77.</title>
        <authorList>
            <person name="Zhang G."/>
        </authorList>
    </citation>
    <scope>NUCLEOTIDE SEQUENCE</scope>
    <source>
        <strain evidence="1">SOB77</strain>
    </source>
</reference>
<dbReference type="RefSeq" id="WP_300951785.1">
    <property type="nucleotide sequence ID" value="NZ_JAUHJQ010000002.1"/>
</dbReference>
<evidence type="ECO:0008006" key="3">
    <source>
        <dbReference type="Google" id="ProtNLM"/>
    </source>
</evidence>
<proteinExistence type="predicted"/>
<dbReference type="Proteomes" id="UP001168620">
    <property type="component" value="Unassembled WGS sequence"/>
</dbReference>
<organism evidence="1 2">
    <name type="scientific">Nocardioides oceani</name>
    <dbReference type="NCBI Taxonomy" id="3058369"/>
    <lineage>
        <taxon>Bacteria</taxon>
        <taxon>Bacillati</taxon>
        <taxon>Actinomycetota</taxon>
        <taxon>Actinomycetes</taxon>
        <taxon>Propionibacteriales</taxon>
        <taxon>Nocardioidaceae</taxon>
        <taxon>Nocardioides</taxon>
    </lineage>
</organism>
<evidence type="ECO:0000313" key="2">
    <source>
        <dbReference type="Proteomes" id="UP001168620"/>
    </source>
</evidence>
<comment type="caution">
    <text evidence="1">The sequence shown here is derived from an EMBL/GenBank/DDBJ whole genome shotgun (WGS) entry which is preliminary data.</text>
</comment>
<evidence type="ECO:0000313" key="1">
    <source>
        <dbReference type="EMBL" id="MDN4172852.1"/>
    </source>
</evidence>
<protein>
    <recommendedName>
        <fullName evidence="3">Flp pilus-assembly TadG-like N-terminal domain-containing protein</fullName>
    </recommendedName>
</protein>
<accession>A0ABT8FDU2</accession>
<name>A0ABT8FDU2_9ACTN</name>